<evidence type="ECO:0000256" key="1">
    <source>
        <dbReference type="ARBA" id="ARBA00004793"/>
    </source>
</evidence>
<organism evidence="11">
    <name type="scientific">Lotharella globosa</name>
    <dbReference type="NCBI Taxonomy" id="91324"/>
    <lineage>
        <taxon>Eukaryota</taxon>
        <taxon>Sar</taxon>
        <taxon>Rhizaria</taxon>
        <taxon>Cercozoa</taxon>
        <taxon>Chlorarachniophyceae</taxon>
        <taxon>Lotharella</taxon>
    </lineage>
</organism>
<dbReference type="PROSITE" id="PS00161">
    <property type="entry name" value="ISOCITRATE_LYASE"/>
    <property type="match status" value="1"/>
</dbReference>
<feature type="binding site" evidence="9">
    <location>
        <position position="208"/>
    </location>
    <ligand>
        <name>Mg(2+)</name>
        <dbReference type="ChEBI" id="CHEBI:18420"/>
    </ligand>
</feature>
<sequence>MRSSVVSPHANLPNVNRDGLKAHRRLDRVMDHLGKEMPALSNLRVSGGESLEEEIARVQAFFDRPRFKNTKRLYSAQEVAALRASEMLVLPGHHSSRKLWRMLQGFKENGGFSFTFGALDTVQVTQMAEHLSTVYVSGWQCSSTASTTNEPGPDLADYPYNTVPNKVDQLRRAQEYHDRKQREFRSRMTRNQRENAKRIDYLRPIIADADTGHGGVTAVMRLTKLMIEAGAAGIHIEDQRAGTKKCGHMAGKVLVSMGEHIKRLVAARLQADIMGAETVVVSRTDAQAATLIDSNIDKRDHPFILGATNHVEPLAQLQAKNRNSDTTAWEKKAKLMTFPDLIRSEITKKYPHQAKAMYKRWASAVKQKGGGITIMRSEAKSVLGYVPFFDWEAPRAPEGYYRIQGGEDYCIARAIAFSPYCDMHWMETKKPKLHIAQYFARKVKEAHPWVLLAYNLSPSFNWDASGMSDEQTRLFMKALAKEGFVWQFITLAGFHLNSLACTRFARSYAKDNMLAYVKMIQRQERNEKVETLTHQKWSGAEIMDRMMKIASGGRSSTTAMGQGNTEAQFWSSKL</sequence>
<dbReference type="NCBIfam" id="TIGR01346">
    <property type="entry name" value="isocit_lyase"/>
    <property type="match status" value="1"/>
</dbReference>
<keyword evidence="4" id="KW-0816">Tricarboxylic acid cycle</keyword>
<dbReference type="CDD" id="cd00377">
    <property type="entry name" value="ICL_PEPM"/>
    <property type="match status" value="1"/>
</dbReference>
<comment type="pathway">
    <text evidence="1">Carbohydrate metabolism; glyoxylate cycle; (S)-malate from isocitrate: step 1/2.</text>
</comment>
<proteinExistence type="inferred from homology"/>
<evidence type="ECO:0000256" key="7">
    <source>
        <dbReference type="PIRSR" id="PIRSR001362-1"/>
    </source>
</evidence>
<reference evidence="11" key="1">
    <citation type="submission" date="2021-01" db="EMBL/GenBank/DDBJ databases">
        <authorList>
            <person name="Corre E."/>
            <person name="Pelletier E."/>
            <person name="Niang G."/>
            <person name="Scheremetjew M."/>
            <person name="Finn R."/>
            <person name="Kale V."/>
            <person name="Holt S."/>
            <person name="Cochrane G."/>
            <person name="Meng A."/>
            <person name="Brown T."/>
            <person name="Cohen L."/>
        </authorList>
    </citation>
    <scope>NUCLEOTIDE SEQUENCE</scope>
    <source>
        <strain evidence="11">CCCM811</strain>
    </source>
</reference>
<keyword evidence="3" id="KW-0329">Glyoxylate bypass</keyword>
<accession>A0A6U3EWL8</accession>
<dbReference type="InterPro" id="IPR006254">
    <property type="entry name" value="Isocitrate_lyase"/>
</dbReference>
<evidence type="ECO:0000256" key="3">
    <source>
        <dbReference type="ARBA" id="ARBA00022435"/>
    </source>
</evidence>
<feature type="region of interest" description="Disordered" evidence="10">
    <location>
        <begin position="553"/>
        <end position="574"/>
    </location>
</feature>
<protein>
    <recommendedName>
        <fullName evidence="2 6">Isocitrate lyase</fullName>
    </recommendedName>
</protein>
<dbReference type="GO" id="GO:0004451">
    <property type="term" value="F:isocitrate lyase activity"/>
    <property type="evidence" value="ECO:0007669"/>
    <property type="project" value="InterPro"/>
</dbReference>
<dbReference type="InterPro" id="IPR040442">
    <property type="entry name" value="Pyrv_kinase-like_dom_sf"/>
</dbReference>
<dbReference type="AlphaFoldDB" id="A0A6U3EWL8"/>
<dbReference type="Gene3D" id="1.10.10.850">
    <property type="match status" value="1"/>
</dbReference>
<evidence type="ECO:0000256" key="10">
    <source>
        <dbReference type="SAM" id="MobiDB-lite"/>
    </source>
</evidence>
<comment type="cofactor">
    <cofactor evidence="9">
        <name>Mg(2+)</name>
        <dbReference type="ChEBI" id="CHEBI:18420"/>
    </cofactor>
    <text evidence="9">Can also use Mn(2+) ion.</text>
</comment>
<dbReference type="GO" id="GO:0046872">
    <property type="term" value="F:metal ion binding"/>
    <property type="evidence" value="ECO:0007669"/>
    <property type="project" value="UniProtKB-KW"/>
</dbReference>
<dbReference type="SUPFAM" id="SSF51621">
    <property type="entry name" value="Phosphoenolpyruvate/pyruvate domain"/>
    <property type="match status" value="1"/>
</dbReference>
<feature type="binding site" evidence="8">
    <location>
        <position position="283"/>
    </location>
    <ligand>
        <name>substrate</name>
    </ligand>
</feature>
<dbReference type="PANTHER" id="PTHR21631">
    <property type="entry name" value="ISOCITRATE LYASE/MALATE SYNTHASE"/>
    <property type="match status" value="1"/>
</dbReference>
<gene>
    <name evidence="11" type="ORF">LGLO00237_LOCUS12506</name>
</gene>
<evidence type="ECO:0000256" key="9">
    <source>
        <dbReference type="PIRSR" id="PIRSR001362-3"/>
    </source>
</evidence>
<dbReference type="PANTHER" id="PTHR21631:SF3">
    <property type="entry name" value="BIFUNCTIONAL GLYOXYLATE CYCLE PROTEIN"/>
    <property type="match status" value="1"/>
</dbReference>
<dbReference type="GO" id="GO:0006099">
    <property type="term" value="P:tricarboxylic acid cycle"/>
    <property type="evidence" value="ECO:0007669"/>
    <property type="project" value="UniProtKB-KW"/>
</dbReference>
<dbReference type="InterPro" id="IPR039556">
    <property type="entry name" value="ICL/PEPM"/>
</dbReference>
<dbReference type="InterPro" id="IPR018523">
    <property type="entry name" value="Isocitrate_lyase_ph_CS"/>
</dbReference>
<evidence type="ECO:0000256" key="5">
    <source>
        <dbReference type="ARBA" id="ARBA00023239"/>
    </source>
</evidence>
<dbReference type="PIRSF" id="PIRSF001362">
    <property type="entry name" value="Isocit_lyase"/>
    <property type="match status" value="1"/>
</dbReference>
<evidence type="ECO:0000256" key="2">
    <source>
        <dbReference type="ARBA" id="ARBA00012909"/>
    </source>
</evidence>
<keyword evidence="5 6" id="KW-0456">Lyase</keyword>
<feature type="binding site" evidence="8">
    <location>
        <position position="490"/>
    </location>
    <ligand>
        <name>substrate</name>
    </ligand>
</feature>
<keyword evidence="9" id="KW-0479">Metal-binding</keyword>
<comment type="similarity">
    <text evidence="6">Belongs to the isocitrate lyase/PEP mutase superfamily. Isocitrate lyase family.</text>
</comment>
<evidence type="ECO:0000313" key="11">
    <source>
        <dbReference type="EMBL" id="CAE0660919.1"/>
    </source>
</evidence>
<evidence type="ECO:0000256" key="8">
    <source>
        <dbReference type="PIRSR" id="PIRSR001362-2"/>
    </source>
</evidence>
<dbReference type="GO" id="GO:0006097">
    <property type="term" value="P:glyoxylate cycle"/>
    <property type="evidence" value="ECO:0007669"/>
    <property type="project" value="UniProtKB-KW"/>
</dbReference>
<dbReference type="Gene3D" id="3.20.20.60">
    <property type="entry name" value="Phosphoenolpyruvate-binding domains"/>
    <property type="match status" value="1"/>
</dbReference>
<dbReference type="Pfam" id="PF00463">
    <property type="entry name" value="ICL"/>
    <property type="match status" value="1"/>
</dbReference>
<feature type="binding site" evidence="8">
    <location>
        <begin position="455"/>
        <end position="459"/>
    </location>
    <ligand>
        <name>substrate</name>
    </ligand>
</feature>
<feature type="binding site" evidence="8">
    <location>
        <begin position="137"/>
        <end position="139"/>
    </location>
    <ligand>
        <name>substrate</name>
    </ligand>
</feature>
<dbReference type="InterPro" id="IPR015813">
    <property type="entry name" value="Pyrv/PenolPyrv_kinase-like_dom"/>
</dbReference>
<feature type="binding site" evidence="8">
    <location>
        <begin position="247"/>
        <end position="248"/>
    </location>
    <ligand>
        <name>substrate</name>
    </ligand>
</feature>
<name>A0A6U3EWL8_9EUKA</name>
<feature type="active site" description="Proton acceptor" evidence="7">
    <location>
        <position position="246"/>
    </location>
</feature>
<keyword evidence="9" id="KW-0460">Magnesium</keyword>
<evidence type="ECO:0000256" key="6">
    <source>
        <dbReference type="PIRNR" id="PIRNR001362"/>
    </source>
</evidence>
<evidence type="ECO:0000256" key="4">
    <source>
        <dbReference type="ARBA" id="ARBA00022532"/>
    </source>
</evidence>
<dbReference type="EMBL" id="HBIV01017191">
    <property type="protein sequence ID" value="CAE0660919.1"/>
    <property type="molecule type" value="Transcribed_RNA"/>
</dbReference>